<dbReference type="CDD" id="cd03449">
    <property type="entry name" value="R_hydratase"/>
    <property type="match status" value="1"/>
</dbReference>
<dbReference type="GeneID" id="36408645"/>
<evidence type="ECO:0000313" key="3">
    <source>
        <dbReference type="Proteomes" id="UP000054928"/>
    </source>
</evidence>
<dbReference type="OMA" id="IYIGQQM"/>
<evidence type="ECO:0000259" key="1">
    <source>
        <dbReference type="Pfam" id="PF01575"/>
    </source>
</evidence>
<evidence type="ECO:0000313" key="2">
    <source>
        <dbReference type="EMBL" id="CEG43393.1"/>
    </source>
</evidence>
<dbReference type="AlphaFoldDB" id="A0A0P1AR76"/>
<dbReference type="InterPro" id="IPR029069">
    <property type="entry name" value="HotDog_dom_sf"/>
</dbReference>
<dbReference type="InterPro" id="IPR050965">
    <property type="entry name" value="UPF0336/Enoyl-CoA_hydratase"/>
</dbReference>
<organism evidence="2 3">
    <name type="scientific">Plasmopara halstedii</name>
    <name type="common">Downy mildew of sunflower</name>
    <dbReference type="NCBI Taxonomy" id="4781"/>
    <lineage>
        <taxon>Eukaryota</taxon>
        <taxon>Sar</taxon>
        <taxon>Stramenopiles</taxon>
        <taxon>Oomycota</taxon>
        <taxon>Peronosporomycetes</taxon>
        <taxon>Peronosporales</taxon>
        <taxon>Peronosporaceae</taxon>
        <taxon>Plasmopara</taxon>
    </lineage>
</organism>
<dbReference type="PANTHER" id="PTHR43437">
    <property type="entry name" value="HYDROXYACYL-THIOESTER DEHYDRATASE TYPE 2, MITOCHONDRIAL-RELATED"/>
    <property type="match status" value="1"/>
</dbReference>
<keyword evidence="3" id="KW-1185">Reference proteome</keyword>
<accession>A0A0P1AR76</accession>
<reference evidence="3" key="1">
    <citation type="submission" date="2014-09" db="EMBL/GenBank/DDBJ databases">
        <authorList>
            <person name="Sharma Rahul"/>
            <person name="Thines Marco"/>
        </authorList>
    </citation>
    <scope>NUCLEOTIDE SEQUENCE [LARGE SCALE GENOMIC DNA]</scope>
</reference>
<dbReference type="PANTHER" id="PTHR43437:SF3">
    <property type="entry name" value="HYDROXYACYL-THIOESTER DEHYDRATASE TYPE 2, MITOCHONDRIAL"/>
    <property type="match status" value="1"/>
</dbReference>
<name>A0A0P1AR76_PLAHL</name>
<dbReference type="GO" id="GO:0019171">
    <property type="term" value="F:(3R)-hydroxyacyl-[acyl-carrier-protein] dehydratase activity"/>
    <property type="evidence" value="ECO:0007669"/>
    <property type="project" value="TreeGrafter"/>
</dbReference>
<protein>
    <submittedName>
        <fullName evidence="2">Acyl dehydratase</fullName>
    </submittedName>
</protein>
<dbReference type="GO" id="GO:0005739">
    <property type="term" value="C:mitochondrion"/>
    <property type="evidence" value="ECO:0007669"/>
    <property type="project" value="TreeGrafter"/>
</dbReference>
<dbReference type="OrthoDB" id="3592703at2759"/>
<dbReference type="SUPFAM" id="SSF54637">
    <property type="entry name" value="Thioesterase/thiol ester dehydrase-isomerase"/>
    <property type="match status" value="1"/>
</dbReference>
<feature type="domain" description="MaoC-like" evidence="1">
    <location>
        <begin position="47"/>
        <end position="137"/>
    </location>
</feature>
<dbReference type="Proteomes" id="UP000054928">
    <property type="component" value="Unassembled WGS sequence"/>
</dbReference>
<dbReference type="STRING" id="4781.A0A0P1AR76"/>
<proteinExistence type="predicted"/>
<dbReference type="Pfam" id="PF01575">
    <property type="entry name" value="MaoC_dehydratas"/>
    <property type="match status" value="1"/>
</dbReference>
<dbReference type="EMBL" id="CCYD01000666">
    <property type="protein sequence ID" value="CEG43393.1"/>
    <property type="molecule type" value="Genomic_DNA"/>
</dbReference>
<sequence>MLRLSRCCRAFSSSVAGGLFVVKGELTQLPIGTIPSVGLEAQLTHAFSCKDTSAFAQLSGDDNPLHVSAEFSSRNWTDKKPIVQGLLSASLFATIVGRTMPGALYVKQTLRWRSPLMIDESVTARVRVLKVRKRFVKCDAVCTKTSDGIVVVEGQAILKLPPISV</sequence>
<dbReference type="InterPro" id="IPR002539">
    <property type="entry name" value="MaoC-like_dom"/>
</dbReference>
<dbReference type="RefSeq" id="XP_024579762.1">
    <property type="nucleotide sequence ID" value="XM_024729379.1"/>
</dbReference>
<dbReference type="GO" id="GO:0006633">
    <property type="term" value="P:fatty acid biosynthetic process"/>
    <property type="evidence" value="ECO:0007669"/>
    <property type="project" value="TreeGrafter"/>
</dbReference>
<dbReference type="Gene3D" id="3.10.129.10">
    <property type="entry name" value="Hotdog Thioesterase"/>
    <property type="match status" value="1"/>
</dbReference>